<dbReference type="PANTHER" id="PTHR48090">
    <property type="entry name" value="UNDECAPRENYL-PHOSPHATE 4-DEOXY-4-FORMAMIDO-L-ARABINOSE TRANSFERASE-RELATED"/>
    <property type="match status" value="1"/>
</dbReference>
<dbReference type="PANTHER" id="PTHR48090:SF7">
    <property type="entry name" value="RFBJ PROTEIN"/>
    <property type="match status" value="1"/>
</dbReference>
<protein>
    <submittedName>
        <fullName evidence="2">Glycosyltransferase family 2 protein</fullName>
    </submittedName>
</protein>
<dbReference type="Proteomes" id="UP001198151">
    <property type="component" value="Unassembled WGS sequence"/>
</dbReference>
<dbReference type="Gene3D" id="3.90.550.10">
    <property type="entry name" value="Spore Coat Polysaccharide Biosynthesis Protein SpsA, Chain A"/>
    <property type="match status" value="1"/>
</dbReference>
<organism evidence="2 3">
    <name type="scientific">Ruminococcus turbiniformis</name>
    <dbReference type="NCBI Taxonomy" id="2881258"/>
    <lineage>
        <taxon>Bacteria</taxon>
        <taxon>Bacillati</taxon>
        <taxon>Bacillota</taxon>
        <taxon>Clostridia</taxon>
        <taxon>Eubacteriales</taxon>
        <taxon>Oscillospiraceae</taxon>
        <taxon>Ruminococcus</taxon>
    </lineage>
</organism>
<reference evidence="2 3" key="1">
    <citation type="submission" date="2021-10" db="EMBL/GenBank/DDBJ databases">
        <title>Anaerobic single-cell dispensing facilitates the cultivation of human gut bacteria.</title>
        <authorList>
            <person name="Afrizal A."/>
        </authorList>
    </citation>
    <scope>NUCLEOTIDE SEQUENCE [LARGE SCALE GENOMIC DNA]</scope>
    <source>
        <strain evidence="2 3">CLA-AA-H200</strain>
    </source>
</reference>
<dbReference type="CDD" id="cd04179">
    <property type="entry name" value="DPM_DPG-synthase_like"/>
    <property type="match status" value="1"/>
</dbReference>
<dbReference type="InterPro" id="IPR001173">
    <property type="entry name" value="Glyco_trans_2-like"/>
</dbReference>
<sequence>MSPLLIIVPAYNEEKNIEYVMEDISRHCSRYDYLIINDGSTDRTLSFCLEKGYNVLDLPINLGLAGGFQAGVRYALKNGYDYVVQFDADGQHRAEYIQPMYEYAKEKNCDIVIASRYISGRRGTTLREIGSRLISLCIFLTTGKHIKDPTSGMRLYSRSVMKKIVTQMNYDPEPDTLAALIKSGASVREIPAVMDERLSGASYLNVTNSIKYMFYTCTSILIVHWLR</sequence>
<gene>
    <name evidence="2" type="ORF">LKD70_12615</name>
</gene>
<feature type="domain" description="Glycosyltransferase 2-like" evidence="1">
    <location>
        <begin position="6"/>
        <end position="164"/>
    </location>
</feature>
<accession>A0ABS8FYZ3</accession>
<dbReference type="EMBL" id="JAJEQX010000023">
    <property type="protein sequence ID" value="MCC2255251.1"/>
    <property type="molecule type" value="Genomic_DNA"/>
</dbReference>
<dbReference type="Pfam" id="PF00535">
    <property type="entry name" value="Glycos_transf_2"/>
    <property type="match status" value="1"/>
</dbReference>
<dbReference type="InterPro" id="IPR029044">
    <property type="entry name" value="Nucleotide-diphossugar_trans"/>
</dbReference>
<evidence type="ECO:0000259" key="1">
    <source>
        <dbReference type="Pfam" id="PF00535"/>
    </source>
</evidence>
<keyword evidence="3" id="KW-1185">Reference proteome</keyword>
<comment type="caution">
    <text evidence="2">The sequence shown here is derived from an EMBL/GenBank/DDBJ whole genome shotgun (WGS) entry which is preliminary data.</text>
</comment>
<dbReference type="InterPro" id="IPR050256">
    <property type="entry name" value="Glycosyltransferase_2"/>
</dbReference>
<dbReference type="SUPFAM" id="SSF53448">
    <property type="entry name" value="Nucleotide-diphospho-sugar transferases"/>
    <property type="match status" value="1"/>
</dbReference>
<evidence type="ECO:0000313" key="3">
    <source>
        <dbReference type="Proteomes" id="UP001198151"/>
    </source>
</evidence>
<evidence type="ECO:0000313" key="2">
    <source>
        <dbReference type="EMBL" id="MCC2255251.1"/>
    </source>
</evidence>
<proteinExistence type="predicted"/>
<name>A0ABS8FYZ3_9FIRM</name>